<dbReference type="EnsemblMetazoa" id="PPA34799.1">
    <property type="protein sequence ID" value="PPA34799.1"/>
    <property type="gene ID" value="WBGene00273168"/>
</dbReference>
<evidence type="ECO:0000313" key="2">
    <source>
        <dbReference type="Proteomes" id="UP000005239"/>
    </source>
</evidence>
<evidence type="ECO:0000313" key="1">
    <source>
        <dbReference type="EnsemblMetazoa" id="PPA34799.1"/>
    </source>
</evidence>
<sequence>MINPLREPFIGLVTFLSFIAVCIIIVAIIAGVRSYDPTPSNSTETTTTMATTTTTFFLNPGSTTQPTLRASRLFNDVFPL</sequence>
<organism evidence="1 2">
    <name type="scientific">Pristionchus pacificus</name>
    <name type="common">Parasitic nematode worm</name>
    <dbReference type="NCBI Taxonomy" id="54126"/>
    <lineage>
        <taxon>Eukaryota</taxon>
        <taxon>Metazoa</taxon>
        <taxon>Ecdysozoa</taxon>
        <taxon>Nematoda</taxon>
        <taxon>Chromadorea</taxon>
        <taxon>Rhabditida</taxon>
        <taxon>Rhabditina</taxon>
        <taxon>Diplogasteromorpha</taxon>
        <taxon>Diplogasteroidea</taxon>
        <taxon>Neodiplogasteridae</taxon>
        <taxon>Pristionchus</taxon>
    </lineage>
</organism>
<gene>
    <name evidence="1" type="primary">WBGene00273168</name>
</gene>
<protein>
    <submittedName>
        <fullName evidence="1">Uncharacterized protein</fullName>
    </submittedName>
</protein>
<dbReference type="AlphaFoldDB" id="A0A454XNM2"/>
<reference evidence="1" key="2">
    <citation type="submission" date="2022-06" db="UniProtKB">
        <authorList>
            <consortium name="EnsemblMetazoa"/>
        </authorList>
    </citation>
    <scope>IDENTIFICATION</scope>
    <source>
        <strain evidence="1">PS312</strain>
    </source>
</reference>
<accession>A0A454XNM2</accession>
<name>A0A454XNM2_PRIPA</name>
<dbReference type="Proteomes" id="UP000005239">
    <property type="component" value="Unassembled WGS sequence"/>
</dbReference>
<reference evidence="2" key="1">
    <citation type="journal article" date="2008" name="Nat. Genet.">
        <title>The Pristionchus pacificus genome provides a unique perspective on nematode lifestyle and parasitism.</title>
        <authorList>
            <person name="Dieterich C."/>
            <person name="Clifton S.W."/>
            <person name="Schuster L.N."/>
            <person name="Chinwalla A."/>
            <person name="Delehaunty K."/>
            <person name="Dinkelacker I."/>
            <person name="Fulton L."/>
            <person name="Fulton R."/>
            <person name="Godfrey J."/>
            <person name="Minx P."/>
            <person name="Mitreva M."/>
            <person name="Roeseler W."/>
            <person name="Tian H."/>
            <person name="Witte H."/>
            <person name="Yang S.P."/>
            <person name="Wilson R.K."/>
            <person name="Sommer R.J."/>
        </authorList>
    </citation>
    <scope>NUCLEOTIDE SEQUENCE [LARGE SCALE GENOMIC DNA]</scope>
    <source>
        <strain evidence="2">PS312</strain>
    </source>
</reference>
<keyword evidence="2" id="KW-1185">Reference proteome</keyword>
<accession>A0A8R1YRX2</accession>
<proteinExistence type="predicted"/>